<dbReference type="RefSeq" id="WP_085271115.1">
    <property type="nucleotide sequence ID" value="NZ_AP022614.1"/>
</dbReference>
<evidence type="ECO:0000256" key="6">
    <source>
        <dbReference type="ARBA" id="ARBA00023136"/>
    </source>
</evidence>
<evidence type="ECO:0000256" key="5">
    <source>
        <dbReference type="ARBA" id="ARBA00022989"/>
    </source>
</evidence>
<reference evidence="7 8" key="1">
    <citation type="journal article" date="2019" name="Emerg. Microbes Infect.">
        <title>Comprehensive subspecies identification of 175 nontuberculous mycobacteria species based on 7547 genomic profiles.</title>
        <authorList>
            <person name="Matsumoto Y."/>
            <person name="Kinjo T."/>
            <person name="Motooka D."/>
            <person name="Nabeya D."/>
            <person name="Jung N."/>
            <person name="Uechi K."/>
            <person name="Horii T."/>
            <person name="Iida T."/>
            <person name="Fujita J."/>
            <person name="Nakamura S."/>
        </authorList>
    </citation>
    <scope>NUCLEOTIDE SEQUENCE [LARGE SCALE GENOMIC DNA]</scope>
    <source>
        <strain evidence="7 8">JCM 14742</strain>
    </source>
</reference>
<dbReference type="SUPFAM" id="SSF144091">
    <property type="entry name" value="Rhomboid-like"/>
    <property type="match status" value="1"/>
</dbReference>
<protein>
    <submittedName>
        <fullName evidence="7">Rhomboid family intramembrane serine protease</fullName>
    </submittedName>
</protein>
<dbReference type="OrthoDB" id="9814037at2"/>
<comment type="subcellular location">
    <subcellularLocation>
        <location evidence="1">Membrane</location>
        <topology evidence="1">Multi-pass membrane protein</topology>
    </subcellularLocation>
</comment>
<dbReference type="AlphaFoldDB" id="A0A7I7YSI1"/>
<dbReference type="Gene3D" id="1.20.1540.10">
    <property type="entry name" value="Rhomboid-like"/>
    <property type="match status" value="1"/>
</dbReference>
<proteinExistence type="inferred from homology"/>
<evidence type="ECO:0000256" key="4">
    <source>
        <dbReference type="ARBA" id="ARBA00022801"/>
    </source>
</evidence>
<keyword evidence="6" id="KW-0472">Membrane</keyword>
<comment type="similarity">
    <text evidence="2">Belongs to the peptidase S54 family.</text>
</comment>
<dbReference type="PANTHER" id="PTHR43731:SF14">
    <property type="entry name" value="PRESENILIN-ASSOCIATED RHOMBOID-LIKE PROTEIN, MITOCHONDRIAL"/>
    <property type="match status" value="1"/>
</dbReference>
<evidence type="ECO:0000256" key="3">
    <source>
        <dbReference type="ARBA" id="ARBA00022692"/>
    </source>
</evidence>
<dbReference type="GO" id="GO:0006508">
    <property type="term" value="P:proteolysis"/>
    <property type="evidence" value="ECO:0007669"/>
    <property type="project" value="UniProtKB-KW"/>
</dbReference>
<accession>A0A7I7YSI1</accession>
<dbReference type="GO" id="GO:0016020">
    <property type="term" value="C:membrane"/>
    <property type="evidence" value="ECO:0007669"/>
    <property type="project" value="UniProtKB-SubCell"/>
</dbReference>
<dbReference type="InterPro" id="IPR035952">
    <property type="entry name" value="Rhomboid-like_sf"/>
</dbReference>
<dbReference type="InterPro" id="IPR022764">
    <property type="entry name" value="Peptidase_S54_rhomboid_dom"/>
</dbReference>
<evidence type="ECO:0000313" key="7">
    <source>
        <dbReference type="EMBL" id="BBZ43691.1"/>
    </source>
</evidence>
<keyword evidence="4" id="KW-0378">Hydrolase</keyword>
<name>A0A7I7YSI1_9MYCO</name>
<keyword evidence="3" id="KW-0812">Transmembrane</keyword>
<evidence type="ECO:0000256" key="2">
    <source>
        <dbReference type="ARBA" id="ARBA00009045"/>
    </source>
</evidence>
<evidence type="ECO:0000256" key="1">
    <source>
        <dbReference type="ARBA" id="ARBA00004141"/>
    </source>
</evidence>
<keyword evidence="5" id="KW-1133">Transmembrane helix</keyword>
<gene>
    <name evidence="7" type="ORF">MPRM_09720</name>
</gene>
<dbReference type="InterPro" id="IPR050925">
    <property type="entry name" value="Rhomboid_protease_S54"/>
</dbReference>
<dbReference type="GO" id="GO:0004252">
    <property type="term" value="F:serine-type endopeptidase activity"/>
    <property type="evidence" value="ECO:0007669"/>
    <property type="project" value="InterPro"/>
</dbReference>
<keyword evidence="8" id="KW-1185">Reference proteome</keyword>
<dbReference type="EMBL" id="AP022614">
    <property type="protein sequence ID" value="BBZ43691.1"/>
    <property type="molecule type" value="Genomic_DNA"/>
</dbReference>
<keyword evidence="7" id="KW-0645">Protease</keyword>
<dbReference type="Proteomes" id="UP000467105">
    <property type="component" value="Chromosome"/>
</dbReference>
<evidence type="ECO:0000313" key="8">
    <source>
        <dbReference type="Proteomes" id="UP000467105"/>
    </source>
</evidence>
<sequence>MIPLHDSIPGRRFPTVNTALIVVNFAVFLFYELTNKDAIGQASFFPCDITNACHLGLPWAISWITSMFMHAGWIHILGNMLFLLIFGNNVEDAFGRLGYLAFYLAGGLAGTILQTAVTLLFGTTADAREANLGASGAIAAVLGAYIVLYPKSRIFGLIGWIPLSVPAWFCLGLWFVLQLFAGGSARIHPGAAGGGGVAFFAHIGGFAFGAFVVLILTRARPSYLRPDDQAQARPPRWHDNPLSTKDSAPAAPRTSMTVAPPRGADGPQESTNDGPRPWR</sequence>
<dbReference type="PANTHER" id="PTHR43731">
    <property type="entry name" value="RHOMBOID PROTEASE"/>
    <property type="match status" value="1"/>
</dbReference>
<dbReference type="Pfam" id="PF01694">
    <property type="entry name" value="Rhomboid"/>
    <property type="match status" value="1"/>
</dbReference>
<organism evidence="7 8">
    <name type="scientific">Mycobacterium parmense</name>
    <dbReference type="NCBI Taxonomy" id="185642"/>
    <lineage>
        <taxon>Bacteria</taxon>
        <taxon>Bacillati</taxon>
        <taxon>Actinomycetota</taxon>
        <taxon>Actinomycetes</taxon>
        <taxon>Mycobacteriales</taxon>
        <taxon>Mycobacteriaceae</taxon>
        <taxon>Mycobacterium</taxon>
        <taxon>Mycobacterium simiae complex</taxon>
    </lineage>
</organism>